<evidence type="ECO:0000256" key="1">
    <source>
        <dbReference type="ARBA" id="ARBA00004141"/>
    </source>
</evidence>
<dbReference type="RefSeq" id="WP_089874437.1">
    <property type="nucleotide sequence ID" value="NZ_FNBH01000004.1"/>
</dbReference>
<reference evidence="7" key="1">
    <citation type="submission" date="2016-10" db="EMBL/GenBank/DDBJ databases">
        <authorList>
            <person name="Varghese N."/>
            <person name="Submissions S."/>
        </authorList>
    </citation>
    <scope>NUCLEOTIDE SEQUENCE [LARGE SCALE GENOMIC DNA]</scope>
    <source>
        <strain evidence="7">DSM 19684</strain>
    </source>
</reference>
<evidence type="ECO:0000256" key="3">
    <source>
        <dbReference type="ARBA" id="ARBA00022989"/>
    </source>
</evidence>
<evidence type="ECO:0000256" key="5">
    <source>
        <dbReference type="SAM" id="Phobius"/>
    </source>
</evidence>
<dbReference type="AlphaFoldDB" id="A0A1G7TRQ2"/>
<proteinExistence type="predicted"/>
<feature type="transmembrane region" description="Helical" evidence="5">
    <location>
        <begin position="80"/>
        <end position="100"/>
    </location>
</feature>
<dbReference type="InterPro" id="IPR032808">
    <property type="entry name" value="DoxX"/>
</dbReference>
<protein>
    <submittedName>
        <fullName evidence="6">DoxX-like family protein</fullName>
    </submittedName>
</protein>
<evidence type="ECO:0000256" key="2">
    <source>
        <dbReference type="ARBA" id="ARBA00022692"/>
    </source>
</evidence>
<dbReference type="EMBL" id="FNBH01000004">
    <property type="protein sequence ID" value="SDG37917.1"/>
    <property type="molecule type" value="Genomic_DNA"/>
</dbReference>
<dbReference type="Pfam" id="PF13564">
    <property type="entry name" value="DoxX_2"/>
    <property type="match status" value="1"/>
</dbReference>
<dbReference type="STRING" id="454006.SAMN05421825_3199"/>
<keyword evidence="2 5" id="KW-0812">Transmembrane</keyword>
<keyword evidence="4 5" id="KW-0472">Membrane</keyword>
<accession>A0A1G7TRQ2</accession>
<name>A0A1G7TRQ2_9FLAO</name>
<gene>
    <name evidence="6" type="ORF">SAMN05421825_3199</name>
</gene>
<dbReference type="GO" id="GO:0016020">
    <property type="term" value="C:membrane"/>
    <property type="evidence" value="ECO:0007669"/>
    <property type="project" value="UniProtKB-SubCell"/>
</dbReference>
<sequence>MNKPSKSKKTVNILKVIFQVLLFFILGWAGMMKFFNSDDLPFPWIKDDPQLVLITGVFDILGSIGIVLSPIFGLKSKITVLSSIGIIFLMLSAIVFHILRHETGDITFNLLMIAMAGFIIWAETKYLKSQQIV</sequence>
<keyword evidence="3 5" id="KW-1133">Transmembrane helix</keyword>
<feature type="transmembrane region" description="Helical" evidence="5">
    <location>
        <begin position="51"/>
        <end position="73"/>
    </location>
</feature>
<keyword evidence="7" id="KW-1185">Reference proteome</keyword>
<evidence type="ECO:0000313" key="6">
    <source>
        <dbReference type="EMBL" id="SDG37917.1"/>
    </source>
</evidence>
<dbReference type="OrthoDB" id="3385086at2"/>
<dbReference type="Proteomes" id="UP000199203">
    <property type="component" value="Unassembled WGS sequence"/>
</dbReference>
<organism evidence="6 7">
    <name type="scientific">Epilithonimonas hungarica</name>
    <dbReference type="NCBI Taxonomy" id="454006"/>
    <lineage>
        <taxon>Bacteria</taxon>
        <taxon>Pseudomonadati</taxon>
        <taxon>Bacteroidota</taxon>
        <taxon>Flavobacteriia</taxon>
        <taxon>Flavobacteriales</taxon>
        <taxon>Weeksellaceae</taxon>
        <taxon>Chryseobacterium group</taxon>
        <taxon>Epilithonimonas</taxon>
    </lineage>
</organism>
<feature type="transmembrane region" description="Helical" evidence="5">
    <location>
        <begin position="12"/>
        <end position="31"/>
    </location>
</feature>
<feature type="transmembrane region" description="Helical" evidence="5">
    <location>
        <begin position="106"/>
        <end position="122"/>
    </location>
</feature>
<evidence type="ECO:0000313" key="7">
    <source>
        <dbReference type="Proteomes" id="UP000199203"/>
    </source>
</evidence>
<comment type="subcellular location">
    <subcellularLocation>
        <location evidence="1">Membrane</location>
        <topology evidence="1">Multi-pass membrane protein</topology>
    </subcellularLocation>
</comment>
<evidence type="ECO:0000256" key="4">
    <source>
        <dbReference type="ARBA" id="ARBA00023136"/>
    </source>
</evidence>